<reference evidence="1" key="1">
    <citation type="journal article" date="2022" name="Cell Host Microbe">
        <title>Colonization of the live biotherapeutic product VE303 and modulation of the microbiota and metabolites in healthy volunteers.</title>
        <authorList>
            <person name="Dsouza M."/>
            <person name="Menon R."/>
            <person name="Crossette E."/>
            <person name="Bhattarai S.K."/>
            <person name="Schneider J."/>
            <person name="Kim Y.G."/>
            <person name="Reddy S."/>
            <person name="Caballero S."/>
            <person name="Felix C."/>
            <person name="Cornacchione L."/>
            <person name="Hendrickson J."/>
            <person name="Watson A.R."/>
            <person name="Minot S.S."/>
            <person name="Greenfield N."/>
            <person name="Schopf L."/>
            <person name="Szabady R."/>
            <person name="Patarroyo J."/>
            <person name="Smith W."/>
            <person name="Harrison P."/>
            <person name="Kuijper E.J."/>
            <person name="Kelly C.P."/>
            <person name="Olle B."/>
            <person name="Bobilev D."/>
            <person name="Silber J.L."/>
            <person name="Bucci V."/>
            <person name="Roberts B."/>
            <person name="Faith J."/>
            <person name="Norman J.M."/>
        </authorList>
    </citation>
    <scope>NUCLEOTIDE SEQUENCE</scope>
    <source>
        <strain evidence="1">VE303-04</strain>
    </source>
</reference>
<proteinExistence type="predicted"/>
<dbReference type="EMBL" id="JAINVB010000001">
    <property type="protein sequence ID" value="MCK0086583.1"/>
    <property type="molecule type" value="Genomic_DNA"/>
</dbReference>
<dbReference type="AlphaFoldDB" id="A0AAW5F1Y0"/>
<name>A0AAW5F1Y0_CLOSY</name>
<comment type="caution">
    <text evidence="1">The sequence shown here is derived from an EMBL/GenBank/DDBJ whole genome shotgun (WGS) entry which is preliminary data.</text>
</comment>
<dbReference type="RefSeq" id="WP_003498835.1">
    <property type="nucleotide sequence ID" value="NZ_JADNHH010000011.1"/>
</dbReference>
<sequence>MVLIKIWHVIKRIIGKKKYLFPMYDRNNYPINKKTYSGASLETLNVLIVCNNQDVGLEFEERLCIENANYSLVFKTDDSLDENNMSVAAEKLVGKFNKIINIVDFKSNSLDMNIIQCKKNDCSDMSRLFYQWMQIESNYLINNNIYMPTITNVGINFSDSVDDTIAKGNTVSMIRGLGTSLGKHGVIVNGVQACKTVPINVITKTTVYLNGKYGYILAGESINMNE</sequence>
<dbReference type="Proteomes" id="UP001203136">
    <property type="component" value="Unassembled WGS sequence"/>
</dbReference>
<evidence type="ECO:0000313" key="2">
    <source>
        <dbReference type="Proteomes" id="UP001203136"/>
    </source>
</evidence>
<organism evidence="1 2">
    <name type="scientific">Clostridium symbiosum</name>
    <name type="common">Bacteroides symbiosus</name>
    <dbReference type="NCBI Taxonomy" id="1512"/>
    <lineage>
        <taxon>Bacteria</taxon>
        <taxon>Bacillati</taxon>
        <taxon>Bacillota</taxon>
        <taxon>Clostridia</taxon>
        <taxon>Lachnospirales</taxon>
        <taxon>Lachnospiraceae</taxon>
        <taxon>Otoolea</taxon>
    </lineage>
</organism>
<gene>
    <name evidence="1" type="ORF">K5I21_12005</name>
</gene>
<evidence type="ECO:0000313" key="1">
    <source>
        <dbReference type="EMBL" id="MCK0086583.1"/>
    </source>
</evidence>
<accession>A0AAW5F1Y0</accession>
<protein>
    <submittedName>
        <fullName evidence="1">Uncharacterized protein</fullName>
    </submittedName>
</protein>